<evidence type="ECO:0000313" key="2">
    <source>
        <dbReference type="Proteomes" id="UP000717328"/>
    </source>
</evidence>
<dbReference type="Proteomes" id="UP000717328">
    <property type="component" value="Unassembled WGS sequence"/>
</dbReference>
<reference evidence="1" key="1">
    <citation type="submission" date="2021-02" db="EMBL/GenBank/DDBJ databases">
        <authorList>
            <person name="Nieuwenhuis M."/>
            <person name="Van De Peppel L.J.J."/>
        </authorList>
    </citation>
    <scope>NUCLEOTIDE SEQUENCE</scope>
    <source>
        <strain evidence="1">D49</strain>
    </source>
</reference>
<name>A0A9P7GI10_9AGAR</name>
<protein>
    <submittedName>
        <fullName evidence="1">Uncharacterized protein</fullName>
    </submittedName>
</protein>
<organism evidence="1 2">
    <name type="scientific">Sphagnurus paluster</name>
    <dbReference type="NCBI Taxonomy" id="117069"/>
    <lineage>
        <taxon>Eukaryota</taxon>
        <taxon>Fungi</taxon>
        <taxon>Dikarya</taxon>
        <taxon>Basidiomycota</taxon>
        <taxon>Agaricomycotina</taxon>
        <taxon>Agaricomycetes</taxon>
        <taxon>Agaricomycetidae</taxon>
        <taxon>Agaricales</taxon>
        <taxon>Tricholomatineae</taxon>
        <taxon>Lyophyllaceae</taxon>
        <taxon>Sphagnurus</taxon>
    </lineage>
</organism>
<keyword evidence="2" id="KW-1185">Reference proteome</keyword>
<dbReference type="AlphaFoldDB" id="A0A9P7GI10"/>
<reference evidence="1" key="2">
    <citation type="submission" date="2021-10" db="EMBL/GenBank/DDBJ databases">
        <title>Phylogenomics reveals ancestral predisposition of the termite-cultivated fungus Termitomyces towards a domesticated lifestyle.</title>
        <authorList>
            <person name="Auxier B."/>
            <person name="Grum-Grzhimaylo A."/>
            <person name="Cardenas M.E."/>
            <person name="Lodge J.D."/>
            <person name="Laessoe T."/>
            <person name="Pedersen O."/>
            <person name="Smith M.E."/>
            <person name="Kuyper T.W."/>
            <person name="Franco-Molano E.A."/>
            <person name="Baroni T.J."/>
            <person name="Aanen D.K."/>
        </authorList>
    </citation>
    <scope>NUCLEOTIDE SEQUENCE</scope>
    <source>
        <strain evidence="1">D49</strain>
    </source>
</reference>
<sequence length="333" mass="37370">MLCRRYKDASEMRESAEHYYQNLVTGLSPDDVAQWRTDIELAEGSRLKDISAMDIMKARVIDTHAHGIGGANHTTSAGFTSPDQEWVQMGIDLEERQLALQDCVKRLETEPCEEDEKAIEEERRLLGIQLAKFLAAQPRQNMHCVPINIDPVGNPPGFFDDMEETNLADPADAPVVGSEAGMVTPEDTYLPLPLRSRDCDSPLAPIEIQLREHQAQQQLAALRETIAKKSFIYSHVMRVTHQTAVRTHARSTMAKLDTKLSSMSRAYAKCCVAMVRLQANEHILEKYQILLKSDIKSSTALLDPNQSGSSNVTLSWIWQINELNTDSPEALRE</sequence>
<feature type="non-terminal residue" evidence="1">
    <location>
        <position position="333"/>
    </location>
</feature>
<dbReference type="OrthoDB" id="3062261at2759"/>
<comment type="caution">
    <text evidence="1">The sequence shown here is derived from an EMBL/GenBank/DDBJ whole genome shotgun (WGS) entry which is preliminary data.</text>
</comment>
<dbReference type="EMBL" id="JABCKI010000456">
    <property type="protein sequence ID" value="KAG5650423.1"/>
    <property type="molecule type" value="Genomic_DNA"/>
</dbReference>
<gene>
    <name evidence="1" type="ORF">H0H81_012324</name>
</gene>
<evidence type="ECO:0000313" key="1">
    <source>
        <dbReference type="EMBL" id="KAG5650423.1"/>
    </source>
</evidence>
<proteinExistence type="predicted"/>
<accession>A0A9P7GI10</accession>